<dbReference type="AlphaFoldDB" id="A0AAN7V8D4"/>
<keyword evidence="3" id="KW-1185">Reference proteome</keyword>
<name>A0AAN7V8D4_9COLE</name>
<sequence length="137" mass="15736">MKASLFIILTTYLIQALSLEIPDTLIDDKIKECFAEHKVEIEKLFTILDEGFQVISEDPLVYTLADCVSEKKQWIKNGEFNKESIVPMEKIIITAIKKDIEDHGKATEIAFDKCKNQKGERDGVKFVQLHNCMMREA</sequence>
<proteinExistence type="predicted"/>
<dbReference type="EMBL" id="JAVRBK010000007">
    <property type="protein sequence ID" value="KAK5640826.1"/>
    <property type="molecule type" value="Genomic_DNA"/>
</dbReference>
<evidence type="ECO:0000256" key="1">
    <source>
        <dbReference type="SAM" id="SignalP"/>
    </source>
</evidence>
<organism evidence="2 3">
    <name type="scientific">Pyrocoelia pectoralis</name>
    <dbReference type="NCBI Taxonomy" id="417401"/>
    <lineage>
        <taxon>Eukaryota</taxon>
        <taxon>Metazoa</taxon>
        <taxon>Ecdysozoa</taxon>
        <taxon>Arthropoda</taxon>
        <taxon>Hexapoda</taxon>
        <taxon>Insecta</taxon>
        <taxon>Pterygota</taxon>
        <taxon>Neoptera</taxon>
        <taxon>Endopterygota</taxon>
        <taxon>Coleoptera</taxon>
        <taxon>Polyphaga</taxon>
        <taxon>Elateriformia</taxon>
        <taxon>Elateroidea</taxon>
        <taxon>Lampyridae</taxon>
        <taxon>Lampyrinae</taxon>
        <taxon>Pyrocoelia</taxon>
    </lineage>
</organism>
<dbReference type="SUPFAM" id="SSF47565">
    <property type="entry name" value="Insect pheromone/odorant-binding proteins"/>
    <property type="match status" value="1"/>
</dbReference>
<dbReference type="GO" id="GO:0005549">
    <property type="term" value="F:odorant binding"/>
    <property type="evidence" value="ECO:0007669"/>
    <property type="project" value="InterPro"/>
</dbReference>
<dbReference type="Proteomes" id="UP001329430">
    <property type="component" value="Chromosome 7"/>
</dbReference>
<evidence type="ECO:0000313" key="3">
    <source>
        <dbReference type="Proteomes" id="UP001329430"/>
    </source>
</evidence>
<comment type="caution">
    <text evidence="2">The sequence shown here is derived from an EMBL/GenBank/DDBJ whole genome shotgun (WGS) entry which is preliminary data.</text>
</comment>
<dbReference type="Gene3D" id="1.10.238.20">
    <property type="entry name" value="Pheromone/general odorant binding protein domain"/>
    <property type="match status" value="1"/>
</dbReference>
<feature type="chain" id="PRO_5043019910" evidence="1">
    <location>
        <begin position="19"/>
        <end position="137"/>
    </location>
</feature>
<dbReference type="InterPro" id="IPR036728">
    <property type="entry name" value="PBP_GOBP_sf"/>
</dbReference>
<gene>
    <name evidence="2" type="ORF">RI129_009373</name>
</gene>
<reference evidence="2 3" key="1">
    <citation type="journal article" date="2024" name="Insects">
        <title>An Improved Chromosome-Level Genome Assembly of the Firefly Pyrocoelia pectoralis.</title>
        <authorList>
            <person name="Fu X."/>
            <person name="Meyer-Rochow V.B."/>
            <person name="Ballantyne L."/>
            <person name="Zhu X."/>
        </authorList>
    </citation>
    <scope>NUCLEOTIDE SEQUENCE [LARGE SCALE GENOMIC DNA]</scope>
    <source>
        <strain evidence="2">XCY_ONT2</strain>
    </source>
</reference>
<feature type="signal peptide" evidence="1">
    <location>
        <begin position="1"/>
        <end position="18"/>
    </location>
</feature>
<evidence type="ECO:0000313" key="2">
    <source>
        <dbReference type="EMBL" id="KAK5640826.1"/>
    </source>
</evidence>
<protein>
    <submittedName>
        <fullName evidence="2">Uncharacterized protein</fullName>
    </submittedName>
</protein>
<accession>A0AAN7V8D4</accession>
<keyword evidence="1" id="KW-0732">Signal</keyword>